<dbReference type="OrthoDB" id="5365713at2"/>
<dbReference type="AlphaFoldDB" id="A0A1G7WNC0"/>
<dbReference type="EMBL" id="FNCV01000002">
    <property type="protein sequence ID" value="SDG73442.1"/>
    <property type="molecule type" value="Genomic_DNA"/>
</dbReference>
<dbReference type="NCBIfam" id="NF038262">
    <property type="entry name" value="SiaB_fam_kinase"/>
    <property type="match status" value="1"/>
</dbReference>
<dbReference type="InterPro" id="IPR046239">
    <property type="entry name" value="DUF6272"/>
</dbReference>
<evidence type="ECO:0000313" key="2">
    <source>
        <dbReference type="Proteomes" id="UP000217076"/>
    </source>
</evidence>
<dbReference type="STRING" id="83401.SAMN05421742_102265"/>
<reference evidence="2" key="1">
    <citation type="submission" date="2016-10" db="EMBL/GenBank/DDBJ databases">
        <authorList>
            <person name="Varghese N."/>
            <person name="Submissions S."/>
        </authorList>
    </citation>
    <scope>NUCLEOTIDE SEQUENCE [LARGE SCALE GENOMIC DNA]</scope>
    <source>
        <strain evidence="2">930I</strain>
    </source>
</reference>
<evidence type="ECO:0000313" key="1">
    <source>
        <dbReference type="EMBL" id="SDG73442.1"/>
    </source>
</evidence>
<protein>
    <submittedName>
        <fullName evidence="1">Uncharacterized protein</fullName>
    </submittedName>
</protein>
<keyword evidence="2" id="KW-1185">Reference proteome</keyword>
<name>A0A1G7WNC0_9PROT</name>
<dbReference type="Pfam" id="PF19788">
    <property type="entry name" value="DUF6272"/>
    <property type="match status" value="1"/>
</dbReference>
<dbReference type="Proteomes" id="UP000217076">
    <property type="component" value="Unassembled WGS sequence"/>
</dbReference>
<dbReference type="RefSeq" id="WP_092615985.1">
    <property type="nucleotide sequence ID" value="NZ_FNCV01000002.1"/>
</dbReference>
<proteinExistence type="predicted"/>
<organism evidence="1 2">
    <name type="scientific">Roseospirillum parvum</name>
    <dbReference type="NCBI Taxonomy" id="83401"/>
    <lineage>
        <taxon>Bacteria</taxon>
        <taxon>Pseudomonadati</taxon>
        <taxon>Pseudomonadota</taxon>
        <taxon>Alphaproteobacteria</taxon>
        <taxon>Rhodospirillales</taxon>
        <taxon>Rhodospirillaceae</taxon>
        <taxon>Roseospirillum</taxon>
    </lineage>
</organism>
<accession>A0A1G7WNC0</accession>
<gene>
    <name evidence="1" type="ORF">SAMN05421742_102265</name>
</gene>
<sequence length="189" mass="21260">MWAEEYFRHKLWLNEKGIIFAFTGYLSEELLFSLGDALRKKMALEETDANVAKRVFSVFVEQAQNVIRYSADRVEGETAQSALSGQRVEFSSGLVAVANSENGFSVVCGNVIDAAHVERLRTRLDQLAAMDKNEIRSYYKEKLRAGPDEDSKGASLGLIEIARRSTRPIRYDFIEAAPGQAFYCLEAYV</sequence>